<dbReference type="GO" id="GO:0009507">
    <property type="term" value="C:chloroplast"/>
    <property type="evidence" value="ECO:0007669"/>
    <property type="project" value="TreeGrafter"/>
</dbReference>
<keyword evidence="5" id="KW-1185">Reference proteome</keyword>
<evidence type="ECO:0000313" key="5">
    <source>
        <dbReference type="Proteomes" id="UP001489004"/>
    </source>
</evidence>
<feature type="transmembrane region" description="Helical" evidence="3">
    <location>
        <begin position="174"/>
        <end position="193"/>
    </location>
</feature>
<feature type="transmembrane region" description="Helical" evidence="3">
    <location>
        <begin position="199"/>
        <end position="218"/>
    </location>
</feature>
<evidence type="ECO:0000256" key="3">
    <source>
        <dbReference type="SAM" id="Phobius"/>
    </source>
</evidence>
<feature type="coiled-coil region" evidence="1">
    <location>
        <begin position="50"/>
        <end position="117"/>
    </location>
</feature>
<evidence type="ECO:0000256" key="1">
    <source>
        <dbReference type="SAM" id="Coils"/>
    </source>
</evidence>
<evidence type="ECO:0000256" key="2">
    <source>
        <dbReference type="SAM" id="MobiDB-lite"/>
    </source>
</evidence>
<feature type="compositionally biased region" description="Polar residues" evidence="2">
    <location>
        <begin position="1"/>
        <end position="13"/>
    </location>
</feature>
<keyword evidence="3" id="KW-1133">Transmembrane helix</keyword>
<name>A0AAW1PDQ5_9CHLO</name>
<organism evidence="4 5">
    <name type="scientific">[Myrmecia] bisecta</name>
    <dbReference type="NCBI Taxonomy" id="41462"/>
    <lineage>
        <taxon>Eukaryota</taxon>
        <taxon>Viridiplantae</taxon>
        <taxon>Chlorophyta</taxon>
        <taxon>core chlorophytes</taxon>
        <taxon>Trebouxiophyceae</taxon>
        <taxon>Trebouxiales</taxon>
        <taxon>Trebouxiaceae</taxon>
        <taxon>Myrmecia</taxon>
    </lineage>
</organism>
<reference evidence="4 5" key="1">
    <citation type="journal article" date="2024" name="Nat. Commun.">
        <title>Phylogenomics reveals the evolutionary origins of lichenization in chlorophyte algae.</title>
        <authorList>
            <person name="Puginier C."/>
            <person name="Libourel C."/>
            <person name="Otte J."/>
            <person name="Skaloud P."/>
            <person name="Haon M."/>
            <person name="Grisel S."/>
            <person name="Petersen M."/>
            <person name="Berrin J.G."/>
            <person name="Delaux P.M."/>
            <person name="Dal Grande F."/>
            <person name="Keller J."/>
        </authorList>
    </citation>
    <scope>NUCLEOTIDE SEQUENCE [LARGE SCALE GENOMIC DNA]</scope>
    <source>
        <strain evidence="4 5">SAG 2043</strain>
    </source>
</reference>
<accession>A0AAW1PDQ5</accession>
<evidence type="ECO:0008006" key="6">
    <source>
        <dbReference type="Google" id="ProtNLM"/>
    </source>
</evidence>
<sequence length="229" mass="25268">MQTLLLHPSTTAGCTEGDRGDEEPARGGDADLQENLVSIIRLQIGGEKVKEFVSEKSEELIKTAEEAKEEVDQLARLTMDRSNLAFDCALADINQTAEEFAEQLRRSREKMEADAKEFSAWEDQVAVRRSRGQFFQSLYQTDKKKPVGSRMDKDQARIEQVANSAGEGASTLRLFIFSFLAVSLSLVALVDFVSTEPSVAQDIFYLVLALGLGGAAVLEQITKSARSDR</sequence>
<feature type="compositionally biased region" description="Basic and acidic residues" evidence="2">
    <location>
        <begin position="16"/>
        <end position="29"/>
    </location>
</feature>
<comment type="caution">
    <text evidence="4">The sequence shown here is derived from an EMBL/GenBank/DDBJ whole genome shotgun (WGS) entry which is preliminary data.</text>
</comment>
<protein>
    <recommendedName>
        <fullName evidence="6">Transmembrane protein</fullName>
    </recommendedName>
</protein>
<keyword evidence="1" id="KW-0175">Coiled coil</keyword>
<keyword evidence="3" id="KW-0472">Membrane</keyword>
<proteinExistence type="predicted"/>
<dbReference type="EMBL" id="JALJOR010000014">
    <property type="protein sequence ID" value="KAK9806228.1"/>
    <property type="molecule type" value="Genomic_DNA"/>
</dbReference>
<evidence type="ECO:0000313" key="4">
    <source>
        <dbReference type="EMBL" id="KAK9806228.1"/>
    </source>
</evidence>
<keyword evidence="3" id="KW-0812">Transmembrane</keyword>
<dbReference type="PANTHER" id="PTHR35731:SF1">
    <property type="entry name" value="8-AMINO-7-OXONONANOATE SYNTHASE"/>
    <property type="match status" value="1"/>
</dbReference>
<dbReference type="Proteomes" id="UP001489004">
    <property type="component" value="Unassembled WGS sequence"/>
</dbReference>
<feature type="region of interest" description="Disordered" evidence="2">
    <location>
        <begin position="1"/>
        <end position="29"/>
    </location>
</feature>
<dbReference type="AlphaFoldDB" id="A0AAW1PDQ5"/>
<dbReference type="PANTHER" id="PTHR35731">
    <property type="entry name" value="8-AMINO-7-OXONONANOATE SYNTHASE"/>
    <property type="match status" value="1"/>
</dbReference>
<gene>
    <name evidence="4" type="ORF">WJX72_006178</name>
</gene>